<dbReference type="Gene3D" id="3.30.420.10">
    <property type="entry name" value="Ribonuclease H-like superfamily/Ribonuclease H"/>
    <property type="match status" value="1"/>
</dbReference>
<protein>
    <recommendedName>
        <fullName evidence="1">Integrase catalytic domain-containing protein</fullName>
    </recommendedName>
</protein>
<dbReference type="SUPFAM" id="SSF53098">
    <property type="entry name" value="Ribonuclease H-like"/>
    <property type="match status" value="1"/>
</dbReference>
<organism evidence="2 3">
    <name type="scientific">Trichogramma brassicae</name>
    <dbReference type="NCBI Taxonomy" id="86971"/>
    <lineage>
        <taxon>Eukaryota</taxon>
        <taxon>Metazoa</taxon>
        <taxon>Ecdysozoa</taxon>
        <taxon>Arthropoda</taxon>
        <taxon>Hexapoda</taxon>
        <taxon>Insecta</taxon>
        <taxon>Pterygota</taxon>
        <taxon>Neoptera</taxon>
        <taxon>Endopterygota</taxon>
        <taxon>Hymenoptera</taxon>
        <taxon>Apocrita</taxon>
        <taxon>Proctotrupomorpha</taxon>
        <taxon>Chalcidoidea</taxon>
        <taxon>Trichogrammatidae</taxon>
        <taxon>Trichogramma</taxon>
    </lineage>
</organism>
<dbReference type="PROSITE" id="PS50994">
    <property type="entry name" value="INTEGRASE"/>
    <property type="match status" value="1"/>
</dbReference>
<dbReference type="Gene3D" id="1.10.340.70">
    <property type="match status" value="1"/>
</dbReference>
<proteinExistence type="predicted"/>
<evidence type="ECO:0000313" key="3">
    <source>
        <dbReference type="Proteomes" id="UP000479190"/>
    </source>
</evidence>
<dbReference type="GO" id="GO:0003676">
    <property type="term" value="F:nucleic acid binding"/>
    <property type="evidence" value="ECO:0007669"/>
    <property type="project" value="InterPro"/>
</dbReference>
<accession>A0A6H5IXH8</accession>
<dbReference type="GO" id="GO:0015074">
    <property type="term" value="P:DNA integration"/>
    <property type="evidence" value="ECO:0007669"/>
    <property type="project" value="InterPro"/>
</dbReference>
<dbReference type="InterPro" id="IPR052160">
    <property type="entry name" value="Gypsy_RT_Integrase-like"/>
</dbReference>
<dbReference type="EMBL" id="CADCXV010001036">
    <property type="protein sequence ID" value="CAB0040567.1"/>
    <property type="molecule type" value="Genomic_DNA"/>
</dbReference>
<dbReference type="InterPro" id="IPR041588">
    <property type="entry name" value="Integrase_H2C2"/>
</dbReference>
<dbReference type="PANTHER" id="PTHR47266">
    <property type="entry name" value="ENDONUCLEASE-RELATED"/>
    <property type="match status" value="1"/>
</dbReference>
<reference evidence="2 3" key="1">
    <citation type="submission" date="2020-02" db="EMBL/GenBank/DDBJ databases">
        <authorList>
            <person name="Ferguson B K."/>
        </authorList>
    </citation>
    <scope>NUCLEOTIDE SEQUENCE [LARGE SCALE GENOMIC DNA]</scope>
</reference>
<gene>
    <name evidence="2" type="ORF">TBRA_LOCUS12268</name>
</gene>
<dbReference type="Pfam" id="PF17921">
    <property type="entry name" value="Integrase_H2C2"/>
    <property type="match status" value="1"/>
</dbReference>
<dbReference type="AlphaFoldDB" id="A0A6H5IXH8"/>
<dbReference type="InterPro" id="IPR001584">
    <property type="entry name" value="Integrase_cat-core"/>
</dbReference>
<evidence type="ECO:0000313" key="2">
    <source>
        <dbReference type="EMBL" id="CAB0040567.1"/>
    </source>
</evidence>
<feature type="domain" description="Integrase catalytic" evidence="1">
    <location>
        <begin position="147"/>
        <end position="184"/>
    </location>
</feature>
<dbReference type="Proteomes" id="UP000479190">
    <property type="component" value="Unassembled WGS sequence"/>
</dbReference>
<name>A0A6H5IXH8_9HYME</name>
<dbReference type="InterPro" id="IPR012337">
    <property type="entry name" value="RNaseH-like_sf"/>
</dbReference>
<keyword evidence="3" id="KW-1185">Reference proteome</keyword>
<sequence length="184" mass="21093">MLSRIPNTAEAPLQQAVIYPILTRRPDEEILWDLKDIKRHQKEDKQLQRILDRGGTDITLDEQGIYTKITKQGNKVYLPRVLLRSLAYEVHQLYAHIGARKVAAMIAEDFYRPNITREVAKALKTCDSCQRNKTNTQIMQGLTQPIVPEGPNELLSIDFIGPFPAGIKDYRFILVTVDVFTKFV</sequence>
<evidence type="ECO:0000259" key="1">
    <source>
        <dbReference type="PROSITE" id="PS50994"/>
    </source>
</evidence>
<dbReference type="InterPro" id="IPR036397">
    <property type="entry name" value="RNaseH_sf"/>
</dbReference>
<dbReference type="OrthoDB" id="7762298at2759"/>